<dbReference type="SMART" id="SM00256">
    <property type="entry name" value="FBOX"/>
    <property type="match status" value="1"/>
</dbReference>
<dbReference type="InterPro" id="IPR006566">
    <property type="entry name" value="FBD"/>
</dbReference>
<keyword evidence="1" id="KW-0175">Coiled coil</keyword>
<protein>
    <recommendedName>
        <fullName evidence="3">F-box domain-containing protein</fullName>
    </recommendedName>
</protein>
<dbReference type="PANTHER" id="PTHR31293">
    <property type="entry name" value="RNI-LIKE SUPERFAMILY PROTEIN"/>
    <property type="match status" value="1"/>
</dbReference>
<dbReference type="InterPro" id="IPR053781">
    <property type="entry name" value="F-box_AtFBL13-like"/>
</dbReference>
<gene>
    <name evidence="4" type="ORF">BRAA06T26300Z</name>
</gene>
<dbReference type="SUPFAM" id="SSF81383">
    <property type="entry name" value="F-box domain"/>
    <property type="match status" value="1"/>
</dbReference>
<feature type="coiled-coil region" evidence="1">
    <location>
        <begin position="515"/>
        <end position="552"/>
    </location>
</feature>
<dbReference type="SUPFAM" id="SSF52047">
    <property type="entry name" value="RNI-like"/>
    <property type="match status" value="1"/>
</dbReference>
<proteinExistence type="predicted"/>
<dbReference type="InterPro" id="IPR036047">
    <property type="entry name" value="F-box-like_dom_sf"/>
</dbReference>
<dbReference type="Gene3D" id="3.80.10.10">
    <property type="entry name" value="Ribonuclease Inhibitor"/>
    <property type="match status" value="1"/>
</dbReference>
<dbReference type="AlphaFoldDB" id="A0A3P5Z3R7"/>
<reference evidence="4" key="1">
    <citation type="submission" date="2018-11" db="EMBL/GenBank/DDBJ databases">
        <authorList>
            <consortium name="Genoscope - CEA"/>
            <person name="William W."/>
        </authorList>
    </citation>
    <scope>NUCLEOTIDE SEQUENCE</scope>
</reference>
<dbReference type="InterPro" id="IPR032675">
    <property type="entry name" value="LRR_dom_sf"/>
</dbReference>
<feature type="domain" description="F-box" evidence="3">
    <location>
        <begin position="1"/>
        <end position="54"/>
    </location>
</feature>
<dbReference type="PROSITE" id="PS50181">
    <property type="entry name" value="FBOX"/>
    <property type="match status" value="1"/>
</dbReference>
<dbReference type="SMART" id="SM00579">
    <property type="entry name" value="FBD"/>
    <property type="match status" value="1"/>
</dbReference>
<dbReference type="PANTHER" id="PTHR31293:SF16">
    <property type="entry name" value="RNI-LIKE SUPERFAMILY PROTEIN"/>
    <property type="match status" value="1"/>
</dbReference>
<dbReference type="InterPro" id="IPR055294">
    <property type="entry name" value="FBL60-like"/>
</dbReference>
<name>A0A3P5Z3R7_BRACM</name>
<evidence type="ECO:0000313" key="4">
    <source>
        <dbReference type="EMBL" id="VDC67760.1"/>
    </source>
</evidence>
<evidence type="ECO:0000259" key="3">
    <source>
        <dbReference type="PROSITE" id="PS50181"/>
    </source>
</evidence>
<evidence type="ECO:0000256" key="2">
    <source>
        <dbReference type="SAM" id="MobiDB-lite"/>
    </source>
</evidence>
<dbReference type="Gene3D" id="1.20.1280.50">
    <property type="match status" value="1"/>
</dbReference>
<dbReference type="CDD" id="cd22160">
    <property type="entry name" value="F-box_AtFBL13-like"/>
    <property type="match status" value="1"/>
</dbReference>
<feature type="region of interest" description="Disordered" evidence="2">
    <location>
        <begin position="620"/>
        <end position="657"/>
    </location>
</feature>
<dbReference type="InterPro" id="IPR001810">
    <property type="entry name" value="F-box_dom"/>
</dbReference>
<accession>A0A3P5Z3R7</accession>
<feature type="compositionally biased region" description="Basic and acidic residues" evidence="2">
    <location>
        <begin position="620"/>
        <end position="634"/>
    </location>
</feature>
<dbReference type="EMBL" id="LR031569">
    <property type="protein sequence ID" value="VDC67760.1"/>
    <property type="molecule type" value="Genomic_DNA"/>
</dbReference>
<organism evidence="4">
    <name type="scientific">Brassica campestris</name>
    <name type="common">Field mustard</name>
    <dbReference type="NCBI Taxonomy" id="3711"/>
    <lineage>
        <taxon>Eukaryota</taxon>
        <taxon>Viridiplantae</taxon>
        <taxon>Streptophyta</taxon>
        <taxon>Embryophyta</taxon>
        <taxon>Tracheophyta</taxon>
        <taxon>Spermatophyta</taxon>
        <taxon>Magnoliopsida</taxon>
        <taxon>eudicotyledons</taxon>
        <taxon>Gunneridae</taxon>
        <taxon>Pentapetalae</taxon>
        <taxon>rosids</taxon>
        <taxon>malvids</taxon>
        <taxon>Brassicales</taxon>
        <taxon>Brassicaceae</taxon>
        <taxon>Brassiceae</taxon>
        <taxon>Brassica</taxon>
    </lineage>
</organism>
<dbReference type="Pfam" id="PF00646">
    <property type="entry name" value="F-box"/>
    <property type="match status" value="1"/>
</dbReference>
<evidence type="ECO:0000256" key="1">
    <source>
        <dbReference type="SAM" id="Coils"/>
    </source>
</evidence>
<sequence length="657" mass="74911">MDRIGSLPDEVLSHILSSLTTKEAAITSILSKRWRNLFTLVPSLDIDDSVFLNPEEGKRERDGILQSFMDFVDKVLASQGDTPIKKFSLKCKTGIDTDRVNQWICNVLQRGVTSLELILDFPREDDDDLDSDYMYFLPDELFVSTKLVELSLRSEFGVDWWRGGSSNTLLPMLKTLCFESKWILLCNDLQMFLAAFPVLEEFHMADIEWPQSDQSVLSVSLMKLTIYAGGFEDFRNPKRISFDTPKLVYLEYSDFVAADYPKVNLPNLAEAVLILKVTEHQIDLIREPDDEDEVSLRLGNVWKLIKGLRNVNKLFISAETLEVLSLCCESIPVFNNLKSLHIISDADLGWQAMPALLRNSPHLETLILKGLLHHLTDKCGDACDCITREDKGRSLSSCPVKKLQIRGFKGTVREKGMIRHFLESFPCLDEMEVYADQSDNDPTNVEVNRIYKIVAYKVHAEDVSTETVLQSKTMSQTQMEEISSQFTPRNNRNKYDFVYILHGAPPPPPPQDMSKDYLKEQLDAAETKLAELNEEYKERQRVHDANEEYKERQRRQRVHDAMFDGIVEQYPMIASALKARQAATDSEASNDQEKKRDFEALLEIMTDLYPDFASALKAMRGTDLERGEPSRDQGEMAELGQTTPTDMAADLLPRDGD</sequence>